<protein>
    <recommendedName>
        <fullName evidence="4">C2H2-type domain-containing protein</fullName>
    </recommendedName>
</protein>
<accession>A0A0C2XES6</accession>
<dbReference type="OrthoDB" id="6077919at2759"/>
<evidence type="ECO:0008006" key="4">
    <source>
        <dbReference type="Google" id="ProtNLM"/>
    </source>
</evidence>
<feature type="region of interest" description="Disordered" evidence="1">
    <location>
        <begin position="72"/>
        <end position="95"/>
    </location>
</feature>
<organism evidence="2 3">
    <name type="scientific">Serendipita vermifera MAFF 305830</name>
    <dbReference type="NCBI Taxonomy" id="933852"/>
    <lineage>
        <taxon>Eukaryota</taxon>
        <taxon>Fungi</taxon>
        <taxon>Dikarya</taxon>
        <taxon>Basidiomycota</taxon>
        <taxon>Agaricomycotina</taxon>
        <taxon>Agaricomycetes</taxon>
        <taxon>Sebacinales</taxon>
        <taxon>Serendipitaceae</taxon>
        <taxon>Serendipita</taxon>
    </lineage>
</organism>
<reference evidence="2 3" key="1">
    <citation type="submission" date="2014-04" db="EMBL/GenBank/DDBJ databases">
        <authorList>
            <consortium name="DOE Joint Genome Institute"/>
            <person name="Kuo A."/>
            <person name="Zuccaro A."/>
            <person name="Kohler A."/>
            <person name="Nagy L.G."/>
            <person name="Floudas D."/>
            <person name="Copeland A."/>
            <person name="Barry K.W."/>
            <person name="Cichocki N."/>
            <person name="Veneault-Fourrey C."/>
            <person name="LaButti K."/>
            <person name="Lindquist E.A."/>
            <person name="Lipzen A."/>
            <person name="Lundell T."/>
            <person name="Morin E."/>
            <person name="Murat C."/>
            <person name="Sun H."/>
            <person name="Tunlid A."/>
            <person name="Henrissat B."/>
            <person name="Grigoriev I.V."/>
            <person name="Hibbett D.S."/>
            <person name="Martin F."/>
            <person name="Nordberg H.P."/>
            <person name="Cantor M.N."/>
            <person name="Hua S.X."/>
        </authorList>
    </citation>
    <scope>NUCLEOTIDE SEQUENCE [LARGE SCALE GENOMIC DNA]</scope>
    <source>
        <strain evidence="2 3">MAFF 305830</strain>
    </source>
</reference>
<dbReference type="AlphaFoldDB" id="A0A0C2XES6"/>
<evidence type="ECO:0000313" key="2">
    <source>
        <dbReference type="EMBL" id="KIM27612.1"/>
    </source>
</evidence>
<dbReference type="EMBL" id="KN824298">
    <property type="protein sequence ID" value="KIM27612.1"/>
    <property type="molecule type" value="Genomic_DNA"/>
</dbReference>
<sequence>MHEFISLTEPQETRHPFFLLQGIAPPILSDQGFPQPDSSFHNGDCEDCFNCVKLYDELVEKYPELVMEEDGSLPNLAHAPGTTKGQGGTEDSSSVTLVQEAVASTSSPEANTTLVTSGSNTGRRKRYKCAICNRSYDRDQRARDCANKDLGLTPYVCGNRCGRTNCTKAYSHEVLLHEHLASKEKRVIPCQKCGRSVLKKNMARHRQQAGH</sequence>
<proteinExistence type="predicted"/>
<evidence type="ECO:0000256" key="1">
    <source>
        <dbReference type="SAM" id="MobiDB-lite"/>
    </source>
</evidence>
<evidence type="ECO:0000313" key="3">
    <source>
        <dbReference type="Proteomes" id="UP000054097"/>
    </source>
</evidence>
<keyword evidence="3" id="KW-1185">Reference proteome</keyword>
<name>A0A0C2XES6_SERVB</name>
<reference evidence="3" key="2">
    <citation type="submission" date="2015-01" db="EMBL/GenBank/DDBJ databases">
        <title>Evolutionary Origins and Diversification of the Mycorrhizal Mutualists.</title>
        <authorList>
            <consortium name="DOE Joint Genome Institute"/>
            <consortium name="Mycorrhizal Genomics Consortium"/>
            <person name="Kohler A."/>
            <person name="Kuo A."/>
            <person name="Nagy L.G."/>
            <person name="Floudas D."/>
            <person name="Copeland A."/>
            <person name="Barry K.W."/>
            <person name="Cichocki N."/>
            <person name="Veneault-Fourrey C."/>
            <person name="LaButti K."/>
            <person name="Lindquist E.A."/>
            <person name="Lipzen A."/>
            <person name="Lundell T."/>
            <person name="Morin E."/>
            <person name="Murat C."/>
            <person name="Riley R."/>
            <person name="Ohm R."/>
            <person name="Sun H."/>
            <person name="Tunlid A."/>
            <person name="Henrissat B."/>
            <person name="Grigoriev I.V."/>
            <person name="Hibbett D.S."/>
            <person name="Martin F."/>
        </authorList>
    </citation>
    <scope>NUCLEOTIDE SEQUENCE [LARGE SCALE GENOMIC DNA]</scope>
    <source>
        <strain evidence="3">MAFF 305830</strain>
    </source>
</reference>
<feature type="region of interest" description="Disordered" evidence="1">
    <location>
        <begin position="101"/>
        <end position="120"/>
    </location>
</feature>
<dbReference type="HOGENOM" id="CLU_101098_0_0_1"/>
<dbReference type="Proteomes" id="UP000054097">
    <property type="component" value="Unassembled WGS sequence"/>
</dbReference>
<gene>
    <name evidence="2" type="ORF">M408DRAFT_167835</name>
</gene>